<evidence type="ECO:0000256" key="5">
    <source>
        <dbReference type="ARBA" id="ARBA00022692"/>
    </source>
</evidence>
<evidence type="ECO:0000256" key="11">
    <source>
        <dbReference type="ARBA" id="ARBA00023303"/>
    </source>
</evidence>
<feature type="transmembrane region" description="Helical" evidence="13">
    <location>
        <begin position="307"/>
        <end position="326"/>
    </location>
</feature>
<dbReference type="InterPro" id="IPR003280">
    <property type="entry name" value="2pore_dom_K_chnl"/>
</dbReference>
<feature type="transmembrane region" description="Helical" evidence="13">
    <location>
        <begin position="95"/>
        <end position="115"/>
    </location>
</feature>
<gene>
    <name evidence="15" type="ORF">CBOVIS_LOCUS6833</name>
</gene>
<evidence type="ECO:0000256" key="1">
    <source>
        <dbReference type="ARBA" id="ARBA00004141"/>
    </source>
</evidence>
<dbReference type="AlphaFoldDB" id="A0A8S1ER47"/>
<sequence>MHPPGRFLAGHLSAFYFTPAAALIAKNHSDWAQLQLLSNAAANTVNSTNDDDDMSQVHFTSSARRRNAMIIDSNNNDDDSPKGIIANLRLALPHIALISATLCYIFLGASIFAYIEKPYELENHQRHYSQYQYLMANILSSANDSQADIDHLLDTFTHLNFLAFEAGLKPADLAKLNNSTRWTMISSVFFTTTVLTSIGYGNLIPISTHGQIFCMCYAIFGIPLTLITIADVAKFVADLLIMDPTEDVKTTRQLMVLVVLLGYMAISACVYTILEPTWSFVDAFYFCLVSLMTVGFGDLYPVGNFQYMMVSIIFIFIGLVITTLAVDVSGSVCIDKIHSLGRGFDAIRVLKAIRKK</sequence>
<keyword evidence="9 12" id="KW-0406">Ion transport</keyword>
<dbReference type="GO" id="GO:0022841">
    <property type="term" value="F:potassium ion leak channel activity"/>
    <property type="evidence" value="ECO:0007669"/>
    <property type="project" value="TreeGrafter"/>
</dbReference>
<protein>
    <recommendedName>
        <fullName evidence="14">Potassium channel domain-containing protein</fullName>
    </recommendedName>
</protein>
<dbReference type="InterPro" id="IPR003092">
    <property type="entry name" value="2pore_dom_K_chnl_TASK"/>
</dbReference>
<feature type="transmembrane region" description="Helical" evidence="13">
    <location>
        <begin position="182"/>
        <end position="204"/>
    </location>
</feature>
<comment type="subcellular location">
    <subcellularLocation>
        <location evidence="1">Membrane</location>
        <topology evidence="1">Multi-pass membrane protein</topology>
    </subcellularLocation>
</comment>
<keyword evidence="10 13" id="KW-0472">Membrane</keyword>
<feature type="transmembrane region" description="Helical" evidence="13">
    <location>
        <begin position="210"/>
        <end position="233"/>
    </location>
</feature>
<keyword evidence="8 13" id="KW-1133">Transmembrane helix</keyword>
<dbReference type="PANTHER" id="PTHR11003:SF156">
    <property type="entry name" value="POTASSIUM CHANNEL DOMAIN-CONTAINING PROTEIN"/>
    <property type="match status" value="1"/>
</dbReference>
<evidence type="ECO:0000256" key="8">
    <source>
        <dbReference type="ARBA" id="ARBA00022989"/>
    </source>
</evidence>
<evidence type="ECO:0000256" key="7">
    <source>
        <dbReference type="ARBA" id="ARBA00022958"/>
    </source>
</evidence>
<dbReference type="Pfam" id="PF07885">
    <property type="entry name" value="Ion_trans_2"/>
    <property type="match status" value="2"/>
</dbReference>
<dbReference type="GO" id="GO:0030322">
    <property type="term" value="P:stabilization of membrane potential"/>
    <property type="evidence" value="ECO:0007669"/>
    <property type="project" value="TreeGrafter"/>
</dbReference>
<name>A0A8S1ER47_9PELO</name>
<feature type="domain" description="Potassium channel" evidence="14">
    <location>
        <begin position="178"/>
        <end position="236"/>
    </location>
</feature>
<reference evidence="15 16" key="1">
    <citation type="submission" date="2020-04" db="EMBL/GenBank/DDBJ databases">
        <authorList>
            <person name="Laetsch R D."/>
            <person name="Stevens L."/>
            <person name="Kumar S."/>
            <person name="Blaxter L. M."/>
        </authorList>
    </citation>
    <scope>NUCLEOTIDE SEQUENCE [LARGE SCALE GENOMIC DNA]</scope>
</reference>
<evidence type="ECO:0000256" key="13">
    <source>
        <dbReference type="SAM" id="Phobius"/>
    </source>
</evidence>
<evidence type="ECO:0000256" key="10">
    <source>
        <dbReference type="ARBA" id="ARBA00023136"/>
    </source>
</evidence>
<dbReference type="EMBL" id="CADEPM010000004">
    <property type="protein sequence ID" value="CAB3404512.1"/>
    <property type="molecule type" value="Genomic_DNA"/>
</dbReference>
<feature type="transmembrane region" description="Helical" evidence="13">
    <location>
        <begin position="254"/>
        <end position="274"/>
    </location>
</feature>
<evidence type="ECO:0000256" key="6">
    <source>
        <dbReference type="ARBA" id="ARBA00022826"/>
    </source>
</evidence>
<keyword evidence="4" id="KW-0633">Potassium transport</keyword>
<keyword evidence="16" id="KW-1185">Reference proteome</keyword>
<organism evidence="15 16">
    <name type="scientific">Caenorhabditis bovis</name>
    <dbReference type="NCBI Taxonomy" id="2654633"/>
    <lineage>
        <taxon>Eukaryota</taxon>
        <taxon>Metazoa</taxon>
        <taxon>Ecdysozoa</taxon>
        <taxon>Nematoda</taxon>
        <taxon>Chromadorea</taxon>
        <taxon>Rhabditida</taxon>
        <taxon>Rhabditina</taxon>
        <taxon>Rhabditomorpha</taxon>
        <taxon>Rhabditoidea</taxon>
        <taxon>Rhabditidae</taxon>
        <taxon>Peloderinae</taxon>
        <taxon>Caenorhabditis</taxon>
    </lineage>
</organism>
<keyword evidence="5 12" id="KW-0812">Transmembrane</keyword>
<evidence type="ECO:0000313" key="16">
    <source>
        <dbReference type="Proteomes" id="UP000494206"/>
    </source>
</evidence>
<dbReference type="PANTHER" id="PTHR11003">
    <property type="entry name" value="POTASSIUM CHANNEL, SUBFAMILY K"/>
    <property type="match status" value="1"/>
</dbReference>
<evidence type="ECO:0000256" key="3">
    <source>
        <dbReference type="ARBA" id="ARBA00022448"/>
    </source>
</evidence>
<evidence type="ECO:0000256" key="2">
    <source>
        <dbReference type="ARBA" id="ARBA00006666"/>
    </source>
</evidence>
<evidence type="ECO:0000256" key="12">
    <source>
        <dbReference type="RuleBase" id="RU003857"/>
    </source>
</evidence>
<feature type="transmembrane region" description="Helical" evidence="13">
    <location>
        <begin position="280"/>
        <end position="300"/>
    </location>
</feature>
<dbReference type="PRINTS" id="PR01333">
    <property type="entry name" value="2POREKCHANEL"/>
</dbReference>
<proteinExistence type="inferred from homology"/>
<keyword evidence="11 12" id="KW-0407">Ion channel</keyword>
<dbReference type="OrthoDB" id="297496at2759"/>
<keyword evidence="3 12" id="KW-0813">Transport</keyword>
<dbReference type="GO" id="GO:0015271">
    <property type="term" value="F:outward rectifier potassium channel activity"/>
    <property type="evidence" value="ECO:0007669"/>
    <property type="project" value="TreeGrafter"/>
</dbReference>
<dbReference type="GO" id="GO:0005886">
    <property type="term" value="C:plasma membrane"/>
    <property type="evidence" value="ECO:0007669"/>
    <property type="project" value="TreeGrafter"/>
</dbReference>
<dbReference type="SUPFAM" id="SSF81324">
    <property type="entry name" value="Voltage-gated potassium channels"/>
    <property type="match status" value="2"/>
</dbReference>
<comment type="similarity">
    <text evidence="2 12">Belongs to the two pore domain potassium channel (TC 1.A.1.8) family.</text>
</comment>
<accession>A0A8S1ER47</accession>
<feature type="domain" description="Potassium channel" evidence="14">
    <location>
        <begin position="259"/>
        <end position="332"/>
    </location>
</feature>
<evidence type="ECO:0000313" key="15">
    <source>
        <dbReference type="EMBL" id="CAB3404512.1"/>
    </source>
</evidence>
<keyword evidence="6" id="KW-0631">Potassium channel</keyword>
<evidence type="ECO:0000256" key="9">
    <source>
        <dbReference type="ARBA" id="ARBA00023065"/>
    </source>
</evidence>
<keyword evidence="7" id="KW-0630">Potassium</keyword>
<evidence type="ECO:0000256" key="4">
    <source>
        <dbReference type="ARBA" id="ARBA00022538"/>
    </source>
</evidence>
<evidence type="ECO:0000259" key="14">
    <source>
        <dbReference type="Pfam" id="PF07885"/>
    </source>
</evidence>
<comment type="caution">
    <text evidence="15">The sequence shown here is derived from an EMBL/GenBank/DDBJ whole genome shotgun (WGS) entry which is preliminary data.</text>
</comment>
<dbReference type="InterPro" id="IPR013099">
    <property type="entry name" value="K_chnl_dom"/>
</dbReference>
<dbReference type="Proteomes" id="UP000494206">
    <property type="component" value="Unassembled WGS sequence"/>
</dbReference>
<dbReference type="Gene3D" id="1.10.287.70">
    <property type="match status" value="1"/>
</dbReference>
<dbReference type="PRINTS" id="PR01095">
    <property type="entry name" value="TASKCHANNEL"/>
</dbReference>